<name>A0A0A9PXR4_ARUDO</name>
<dbReference type="AlphaFoldDB" id="A0A0A9PXR4"/>
<evidence type="ECO:0000313" key="1">
    <source>
        <dbReference type="EMBL" id="JAD15253.1"/>
    </source>
</evidence>
<reference evidence="1" key="2">
    <citation type="journal article" date="2015" name="Data Brief">
        <title>Shoot transcriptome of the giant reed, Arundo donax.</title>
        <authorList>
            <person name="Barrero R.A."/>
            <person name="Guerrero F.D."/>
            <person name="Moolhuijzen P."/>
            <person name="Goolsby J.A."/>
            <person name="Tidwell J."/>
            <person name="Bellgard S.E."/>
            <person name="Bellgard M.I."/>
        </authorList>
    </citation>
    <scope>NUCLEOTIDE SEQUENCE</scope>
    <source>
        <tissue evidence="1">Shoot tissue taken approximately 20 cm above the soil surface</tissue>
    </source>
</reference>
<reference evidence="1" key="1">
    <citation type="submission" date="2014-09" db="EMBL/GenBank/DDBJ databases">
        <authorList>
            <person name="Magalhaes I.L.F."/>
            <person name="Oliveira U."/>
            <person name="Santos F.R."/>
            <person name="Vidigal T.H.D.A."/>
            <person name="Brescovit A.D."/>
            <person name="Santos A.J."/>
        </authorList>
    </citation>
    <scope>NUCLEOTIDE SEQUENCE</scope>
    <source>
        <tissue evidence="1">Shoot tissue taken approximately 20 cm above the soil surface</tissue>
    </source>
</reference>
<organism evidence="1">
    <name type="scientific">Arundo donax</name>
    <name type="common">Giant reed</name>
    <name type="synonym">Donax arundinaceus</name>
    <dbReference type="NCBI Taxonomy" id="35708"/>
    <lineage>
        <taxon>Eukaryota</taxon>
        <taxon>Viridiplantae</taxon>
        <taxon>Streptophyta</taxon>
        <taxon>Embryophyta</taxon>
        <taxon>Tracheophyta</taxon>
        <taxon>Spermatophyta</taxon>
        <taxon>Magnoliopsida</taxon>
        <taxon>Liliopsida</taxon>
        <taxon>Poales</taxon>
        <taxon>Poaceae</taxon>
        <taxon>PACMAD clade</taxon>
        <taxon>Arundinoideae</taxon>
        <taxon>Arundineae</taxon>
        <taxon>Arundo</taxon>
    </lineage>
</organism>
<protein>
    <submittedName>
        <fullName evidence="1">Uncharacterized protein</fullName>
    </submittedName>
</protein>
<accession>A0A0A9PXR4</accession>
<proteinExistence type="predicted"/>
<sequence length="74" mass="8435">MITVSRSNTSRHWIRAVFTGSDSDEMGPMRLAARRDMTRPVFFTRSFLRGDACHVWMSQTALETDCHFGAFCSS</sequence>
<dbReference type="EMBL" id="GBRH01282642">
    <property type="protein sequence ID" value="JAD15253.1"/>
    <property type="molecule type" value="Transcribed_RNA"/>
</dbReference>